<sequence>MLYFVLRNPAHQGRTRHYSVHHFYIRERVTIGDIRIDGTASRVDA</sequence>
<organism evidence="1 2">
    <name type="scientific">Microbotryum saponariae</name>
    <dbReference type="NCBI Taxonomy" id="289078"/>
    <lineage>
        <taxon>Eukaryota</taxon>
        <taxon>Fungi</taxon>
        <taxon>Dikarya</taxon>
        <taxon>Basidiomycota</taxon>
        <taxon>Pucciniomycotina</taxon>
        <taxon>Microbotryomycetes</taxon>
        <taxon>Microbotryales</taxon>
        <taxon>Microbotryaceae</taxon>
        <taxon>Microbotryum</taxon>
    </lineage>
</organism>
<reference evidence="2" key="1">
    <citation type="submission" date="2016-10" db="EMBL/GenBank/DDBJ databases">
        <authorList>
            <person name="Jeantristanb JTB J.-T."/>
            <person name="Ricardo R."/>
        </authorList>
    </citation>
    <scope>NUCLEOTIDE SEQUENCE [LARGE SCALE GENOMIC DNA]</scope>
</reference>
<keyword evidence="2" id="KW-1185">Reference proteome</keyword>
<dbReference type="OrthoDB" id="3344688at2759"/>
<dbReference type="Proteomes" id="UP000249723">
    <property type="component" value="Unassembled WGS sequence"/>
</dbReference>
<protein>
    <submittedName>
        <fullName evidence="1">BZ3500_MvSof-1268-A1-R1_Chr11-1g03166 protein</fullName>
    </submittedName>
</protein>
<evidence type="ECO:0000313" key="1">
    <source>
        <dbReference type="EMBL" id="SDA03726.1"/>
    </source>
</evidence>
<name>A0A2X0NEE7_9BASI</name>
<dbReference type="AlphaFoldDB" id="A0A2X0NEE7"/>
<gene>
    <name evidence="1" type="ORF">BZ3500_MVSOF-1268-A1-R1_CHR11-1G03166</name>
</gene>
<proteinExistence type="predicted"/>
<evidence type="ECO:0000313" key="2">
    <source>
        <dbReference type="Proteomes" id="UP000249723"/>
    </source>
</evidence>
<dbReference type="EMBL" id="FMWP01000138">
    <property type="protein sequence ID" value="SDA03726.1"/>
    <property type="molecule type" value="Genomic_DNA"/>
</dbReference>
<accession>A0A2X0NEE7</accession>